<feature type="compositionally biased region" description="Low complexity" evidence="1">
    <location>
        <begin position="311"/>
        <end position="321"/>
    </location>
</feature>
<reference evidence="2" key="1">
    <citation type="submission" date="2021-01" db="EMBL/GenBank/DDBJ databases">
        <authorList>
            <consortium name="Genoscope - CEA"/>
            <person name="William W."/>
        </authorList>
    </citation>
    <scope>NUCLEOTIDE SEQUENCE</scope>
</reference>
<evidence type="ECO:0000313" key="3">
    <source>
        <dbReference type="Proteomes" id="UP000683925"/>
    </source>
</evidence>
<proteinExistence type="predicted"/>
<accession>A0A8S1S2P0</accession>
<feature type="region of interest" description="Disordered" evidence="1">
    <location>
        <begin position="424"/>
        <end position="465"/>
    </location>
</feature>
<name>A0A8S1S2P0_PAROT</name>
<comment type="caution">
    <text evidence="2">The sequence shown here is derived from an EMBL/GenBank/DDBJ whole genome shotgun (WGS) entry which is preliminary data.</text>
</comment>
<evidence type="ECO:0000256" key="1">
    <source>
        <dbReference type="SAM" id="MobiDB-lite"/>
    </source>
</evidence>
<gene>
    <name evidence="2" type="ORF">POCTA_138.1.T0050176</name>
</gene>
<feature type="region of interest" description="Disordered" evidence="1">
    <location>
        <begin position="310"/>
        <end position="383"/>
    </location>
</feature>
<organism evidence="2 3">
    <name type="scientific">Paramecium octaurelia</name>
    <dbReference type="NCBI Taxonomy" id="43137"/>
    <lineage>
        <taxon>Eukaryota</taxon>
        <taxon>Sar</taxon>
        <taxon>Alveolata</taxon>
        <taxon>Ciliophora</taxon>
        <taxon>Intramacronucleata</taxon>
        <taxon>Oligohymenophorea</taxon>
        <taxon>Peniculida</taxon>
        <taxon>Parameciidae</taxon>
        <taxon>Paramecium</taxon>
    </lineage>
</organism>
<protein>
    <submittedName>
        <fullName evidence="2">Uncharacterized protein</fullName>
    </submittedName>
</protein>
<feature type="compositionally biased region" description="Basic and acidic residues" evidence="1">
    <location>
        <begin position="177"/>
        <end position="194"/>
    </location>
</feature>
<feature type="region of interest" description="Disordered" evidence="1">
    <location>
        <begin position="177"/>
        <end position="252"/>
    </location>
</feature>
<dbReference type="Proteomes" id="UP000683925">
    <property type="component" value="Unassembled WGS sequence"/>
</dbReference>
<keyword evidence="3" id="KW-1185">Reference proteome</keyword>
<evidence type="ECO:0000313" key="2">
    <source>
        <dbReference type="EMBL" id="CAD8133937.1"/>
    </source>
</evidence>
<feature type="compositionally biased region" description="Polar residues" evidence="1">
    <location>
        <begin position="215"/>
        <end position="244"/>
    </location>
</feature>
<feature type="compositionally biased region" description="Basic and acidic residues" evidence="1">
    <location>
        <begin position="441"/>
        <end position="457"/>
    </location>
</feature>
<sequence>MNKQLDFIPKFPEHNPFKFQYYSEVKNGFYLENPNEVYILDKVDGWADFNGCYYQKDGNPAGWVFVSEGKYTKYDMNKRIMETGRNIYYPETIFQHGMQSERNRQFKDQNPYQKNSYQDFKNPSTHQKQDDQSQVNKFNQPSSTLKEHQQVFQRFVQENNMQLHQIFFQKRNYQTGHQEDQYTSRQRVKSENFRRSNYQENKNEGRIYNKKSKNNHAYNESYSNFGQNGRQNYHQHHSNGNFNNPDPRIRLNQSTKSNYNRYQETNQNNFSNNNHNAKRILNRSNEDNRSRAQQFQSQKSNNLIKNPFIEQSSQQQNFQNQKSIYQDKRNDRYQIDYNIESDRMQKQQSAHDYKNKNNNGDSNYSNYQNKNHNTNKDNYNYRQNNNRFQNETMRTNNQPNLQKRDFQHKKQQSQQFLHNGNSYFKQETNQQDEEEIYYFGQRDKEIPEKNGVPERRERKSRLNQP</sequence>
<feature type="compositionally biased region" description="Basic and acidic residues" evidence="1">
    <location>
        <begin position="325"/>
        <end position="355"/>
    </location>
</feature>
<dbReference type="AlphaFoldDB" id="A0A8S1S2P0"/>
<feature type="compositionally biased region" description="Low complexity" evidence="1">
    <location>
        <begin position="356"/>
        <end position="383"/>
    </location>
</feature>
<feature type="region of interest" description="Disordered" evidence="1">
    <location>
        <begin position="112"/>
        <end position="145"/>
    </location>
</feature>
<dbReference type="OrthoDB" id="309940at2759"/>
<dbReference type="OMA" id="IMETGRN"/>
<dbReference type="EMBL" id="CAJJDP010000004">
    <property type="protein sequence ID" value="CAD8133937.1"/>
    <property type="molecule type" value="Genomic_DNA"/>
</dbReference>